<dbReference type="FunFam" id="3.40.640.10:FF:000046">
    <property type="entry name" value="Cystathionine gamma-lyase"/>
    <property type="match status" value="1"/>
</dbReference>
<feature type="region of interest" description="Disordered" evidence="7">
    <location>
        <begin position="1"/>
        <end position="25"/>
    </location>
</feature>
<dbReference type="AlphaFoldDB" id="A0A318SIW1"/>
<dbReference type="GO" id="GO:0006535">
    <property type="term" value="P:cysteine biosynthetic process from serine"/>
    <property type="evidence" value="ECO:0007669"/>
    <property type="project" value="TreeGrafter"/>
</dbReference>
<evidence type="ECO:0000256" key="7">
    <source>
        <dbReference type="SAM" id="MobiDB-lite"/>
    </source>
</evidence>
<evidence type="ECO:0000313" key="9">
    <source>
        <dbReference type="Proteomes" id="UP000248326"/>
    </source>
</evidence>
<dbReference type="Pfam" id="PF01053">
    <property type="entry name" value="Cys_Met_Meta_PP"/>
    <property type="match status" value="1"/>
</dbReference>
<evidence type="ECO:0000256" key="3">
    <source>
        <dbReference type="ARBA" id="ARBA00022679"/>
    </source>
</evidence>
<accession>A0A318SIW1</accession>
<dbReference type="PANTHER" id="PTHR43797:SF2">
    <property type="entry name" value="HOMOCYSTEINE_CYSTEINE SYNTHASE"/>
    <property type="match status" value="1"/>
</dbReference>
<gene>
    <name evidence="8" type="ORF">DES52_10690</name>
</gene>
<dbReference type="InterPro" id="IPR015421">
    <property type="entry name" value="PyrdxlP-dep_Trfase_major"/>
</dbReference>
<dbReference type="EMBL" id="QJSX01000006">
    <property type="protein sequence ID" value="PYE54125.1"/>
    <property type="molecule type" value="Genomic_DNA"/>
</dbReference>
<evidence type="ECO:0000256" key="2">
    <source>
        <dbReference type="ARBA" id="ARBA00009077"/>
    </source>
</evidence>
<dbReference type="SUPFAM" id="SSF53383">
    <property type="entry name" value="PLP-dependent transferases"/>
    <property type="match status" value="1"/>
</dbReference>
<organism evidence="8 9">
    <name type="scientific">Deinococcus yavapaiensis KR-236</name>
    <dbReference type="NCBI Taxonomy" id="694435"/>
    <lineage>
        <taxon>Bacteria</taxon>
        <taxon>Thermotogati</taxon>
        <taxon>Deinococcota</taxon>
        <taxon>Deinococci</taxon>
        <taxon>Deinococcales</taxon>
        <taxon>Deinococcaceae</taxon>
        <taxon>Deinococcus</taxon>
    </lineage>
</organism>
<dbReference type="GO" id="GO:0030170">
    <property type="term" value="F:pyridoxal phosphate binding"/>
    <property type="evidence" value="ECO:0007669"/>
    <property type="project" value="InterPro"/>
</dbReference>
<protein>
    <submittedName>
        <fullName evidence="8">O-acetylhomoserine (Thiol)-lyase</fullName>
    </submittedName>
</protein>
<comment type="cofactor">
    <cofactor evidence="1 6">
        <name>pyridoxal 5'-phosphate</name>
        <dbReference type="ChEBI" id="CHEBI:597326"/>
    </cofactor>
</comment>
<dbReference type="InterPro" id="IPR000277">
    <property type="entry name" value="Cys/Met-Metab_PyrdxlP-dep_enz"/>
</dbReference>
<dbReference type="RefSeq" id="WP_110886518.1">
    <property type="nucleotide sequence ID" value="NZ_QJSX01000006.1"/>
</dbReference>
<dbReference type="GO" id="GO:0016829">
    <property type="term" value="F:lyase activity"/>
    <property type="evidence" value="ECO:0007669"/>
    <property type="project" value="UniProtKB-KW"/>
</dbReference>
<feature type="compositionally biased region" description="Polar residues" evidence="7">
    <location>
        <begin position="1"/>
        <end position="20"/>
    </location>
</feature>
<dbReference type="Proteomes" id="UP000248326">
    <property type="component" value="Unassembled WGS sequence"/>
</dbReference>
<dbReference type="GO" id="GO:0003961">
    <property type="term" value="F:O-acetylhomoserine aminocarboxypropyltransferase activity"/>
    <property type="evidence" value="ECO:0007669"/>
    <property type="project" value="TreeGrafter"/>
</dbReference>
<dbReference type="Gene3D" id="3.90.1150.10">
    <property type="entry name" value="Aspartate Aminotransferase, domain 1"/>
    <property type="match status" value="1"/>
</dbReference>
<name>A0A318SIW1_9DEIO</name>
<reference evidence="8 9" key="1">
    <citation type="submission" date="2018-06" db="EMBL/GenBank/DDBJ databases">
        <title>Genomic Encyclopedia of Type Strains, Phase IV (KMG-IV): sequencing the most valuable type-strain genomes for metagenomic binning, comparative biology and taxonomic classification.</title>
        <authorList>
            <person name="Goeker M."/>
        </authorList>
    </citation>
    <scope>NUCLEOTIDE SEQUENCE [LARGE SCALE GENOMIC DNA]</scope>
    <source>
        <strain evidence="8 9">DSM 18048</strain>
    </source>
</reference>
<dbReference type="GO" id="GO:0071269">
    <property type="term" value="P:L-homocysteine biosynthetic process"/>
    <property type="evidence" value="ECO:0007669"/>
    <property type="project" value="TreeGrafter"/>
</dbReference>
<dbReference type="GO" id="GO:0004124">
    <property type="term" value="F:cysteine synthase activity"/>
    <property type="evidence" value="ECO:0007669"/>
    <property type="project" value="TreeGrafter"/>
</dbReference>
<feature type="modified residue" description="N6-(pyridoxal phosphate)lysine" evidence="5">
    <location>
        <position position="226"/>
    </location>
</feature>
<evidence type="ECO:0000256" key="4">
    <source>
        <dbReference type="ARBA" id="ARBA00022898"/>
    </source>
</evidence>
<proteinExistence type="inferred from homology"/>
<dbReference type="PIRSF" id="PIRSF001434">
    <property type="entry name" value="CGS"/>
    <property type="match status" value="1"/>
</dbReference>
<dbReference type="InterPro" id="IPR015424">
    <property type="entry name" value="PyrdxlP-dep_Trfase"/>
</dbReference>
<comment type="similarity">
    <text evidence="2 6">Belongs to the trans-sulfuration enzymes family.</text>
</comment>
<dbReference type="OrthoDB" id="54490at2"/>
<dbReference type="Gene3D" id="3.40.640.10">
    <property type="entry name" value="Type I PLP-dependent aspartate aminotransferase-like (Major domain)"/>
    <property type="match status" value="1"/>
</dbReference>
<sequence length="431" mass="45640">MDELTSTLDDTAACPTSTRASSHERHFESDAVHVGIPRAGGVPLAVPIVAAAAFQFDSLQHGADVFATNEEYSYSRLQNPTVEALEARLAVLEGASHALVTASGQAATLTAILSVCRAGDHIVATSSLFGGTSGLLLNVLPNFGIMTSLVPNDPAAVEEAMREQTRLVWTETIGNPAADVPDIEALARIAHAHGALLGVDNTWGGVGFLCRPLAFGADIVTHSLTKWAGGHGAALGGAVLVGDAHDLTRNDIFSCGSPSLLEQRGAAALAWRQRWLGVQQAGMILAPHAAHLLTLGVETLPLRLRQSCESALDLARRLEAHPAVRSVGYPGLPSSPHHALATKYLSNGFGAVLTFEVDDPARLLSRLSMIRIAPNLGDTRSMVIHPWTTTHGRLPEAQRLASGVNARLVRFSVGIEHVEDVWSDLERGLEM</sequence>
<comment type="caution">
    <text evidence="8">The sequence shown here is derived from an EMBL/GenBank/DDBJ whole genome shotgun (WGS) entry which is preliminary data.</text>
</comment>
<dbReference type="GO" id="GO:0005737">
    <property type="term" value="C:cytoplasm"/>
    <property type="evidence" value="ECO:0007669"/>
    <property type="project" value="TreeGrafter"/>
</dbReference>
<evidence type="ECO:0000313" key="8">
    <source>
        <dbReference type="EMBL" id="PYE54125.1"/>
    </source>
</evidence>
<dbReference type="InterPro" id="IPR006235">
    <property type="entry name" value="OAc-hSer/O-AcSer_sulfhydrylase"/>
</dbReference>
<keyword evidence="9" id="KW-1185">Reference proteome</keyword>
<dbReference type="CDD" id="cd00614">
    <property type="entry name" value="CGS_like"/>
    <property type="match status" value="1"/>
</dbReference>
<evidence type="ECO:0000256" key="1">
    <source>
        <dbReference type="ARBA" id="ARBA00001933"/>
    </source>
</evidence>
<keyword evidence="8" id="KW-0456">Lyase</keyword>
<keyword evidence="4 5" id="KW-0663">Pyridoxal phosphate</keyword>
<evidence type="ECO:0000256" key="6">
    <source>
        <dbReference type="RuleBase" id="RU362118"/>
    </source>
</evidence>
<dbReference type="PANTHER" id="PTHR43797">
    <property type="entry name" value="HOMOCYSTEINE/CYSTEINE SYNTHASE"/>
    <property type="match status" value="1"/>
</dbReference>
<dbReference type="GO" id="GO:0019346">
    <property type="term" value="P:transsulfuration"/>
    <property type="evidence" value="ECO:0007669"/>
    <property type="project" value="InterPro"/>
</dbReference>
<evidence type="ECO:0000256" key="5">
    <source>
        <dbReference type="PIRSR" id="PIRSR001434-2"/>
    </source>
</evidence>
<dbReference type="InterPro" id="IPR015422">
    <property type="entry name" value="PyrdxlP-dep_Trfase_small"/>
</dbReference>
<keyword evidence="3" id="KW-0808">Transferase</keyword>